<feature type="compositionally biased region" description="Polar residues" evidence="1">
    <location>
        <begin position="89"/>
        <end position="108"/>
    </location>
</feature>
<protein>
    <submittedName>
        <fullName evidence="3">Uncharacterized protein</fullName>
    </submittedName>
</protein>
<gene>
    <name evidence="3" type="ORF">E1301_Tti020759</name>
</gene>
<feature type="chain" id="PRO_5022743910" evidence="2">
    <location>
        <begin position="19"/>
        <end position="125"/>
    </location>
</feature>
<keyword evidence="2" id="KW-0732">Signal</keyword>
<evidence type="ECO:0000313" key="4">
    <source>
        <dbReference type="Proteomes" id="UP000324632"/>
    </source>
</evidence>
<evidence type="ECO:0000256" key="2">
    <source>
        <dbReference type="SAM" id="SignalP"/>
    </source>
</evidence>
<dbReference type="Proteomes" id="UP000324632">
    <property type="component" value="Chromosome 20"/>
</dbReference>
<dbReference type="AlphaFoldDB" id="A0A5A9NCL2"/>
<reference evidence="3 4" key="1">
    <citation type="journal article" date="2019" name="Mol. Ecol. Resour.">
        <title>Chromosome-level genome assembly of Triplophysa tibetana, a fish adapted to the harsh high-altitude environment of the Tibetan Plateau.</title>
        <authorList>
            <person name="Yang X."/>
            <person name="Liu H."/>
            <person name="Ma Z."/>
            <person name="Zou Y."/>
            <person name="Zou M."/>
            <person name="Mao Y."/>
            <person name="Li X."/>
            <person name="Wang H."/>
            <person name="Chen T."/>
            <person name="Wang W."/>
            <person name="Yang R."/>
        </authorList>
    </citation>
    <scope>NUCLEOTIDE SEQUENCE [LARGE SCALE GENOMIC DNA]</scope>
    <source>
        <strain evidence="3">TTIB1903HZAU</strain>
        <tissue evidence="3">Muscle</tissue>
    </source>
</reference>
<evidence type="ECO:0000313" key="3">
    <source>
        <dbReference type="EMBL" id="KAA0706549.1"/>
    </source>
</evidence>
<organism evidence="3 4">
    <name type="scientific">Triplophysa tibetana</name>
    <dbReference type="NCBI Taxonomy" id="1572043"/>
    <lineage>
        <taxon>Eukaryota</taxon>
        <taxon>Metazoa</taxon>
        <taxon>Chordata</taxon>
        <taxon>Craniata</taxon>
        <taxon>Vertebrata</taxon>
        <taxon>Euteleostomi</taxon>
        <taxon>Actinopterygii</taxon>
        <taxon>Neopterygii</taxon>
        <taxon>Teleostei</taxon>
        <taxon>Ostariophysi</taxon>
        <taxon>Cypriniformes</taxon>
        <taxon>Nemacheilidae</taxon>
        <taxon>Triplophysa</taxon>
    </lineage>
</organism>
<feature type="signal peptide" evidence="2">
    <location>
        <begin position="1"/>
        <end position="18"/>
    </location>
</feature>
<accession>A0A5A9NCL2</accession>
<comment type="caution">
    <text evidence="3">The sequence shown here is derived from an EMBL/GenBank/DDBJ whole genome shotgun (WGS) entry which is preliminary data.</text>
</comment>
<dbReference type="EMBL" id="SOYY01000020">
    <property type="protein sequence ID" value="KAA0706549.1"/>
    <property type="molecule type" value="Genomic_DNA"/>
</dbReference>
<feature type="region of interest" description="Disordered" evidence="1">
    <location>
        <begin position="56"/>
        <end position="112"/>
    </location>
</feature>
<keyword evidence="4" id="KW-1185">Reference proteome</keyword>
<proteinExistence type="predicted"/>
<sequence>MRSVIAWILMCQVVEVRVAVIGDEIVKVKEGDTVDKIVDISGLKLVPKTRLQKKLEPHHFSSVQSSDCEDEASDDSITTGDKNTERNLGETSSQPSQHHNLLRPSQPSRHIGIPVTNAFSHFHKM</sequence>
<evidence type="ECO:0000256" key="1">
    <source>
        <dbReference type="SAM" id="MobiDB-lite"/>
    </source>
</evidence>
<name>A0A5A9NCL2_9TELE</name>